<evidence type="ECO:0000313" key="1">
    <source>
        <dbReference type="EMBL" id="KQL49882.1"/>
    </source>
</evidence>
<proteinExistence type="predicted"/>
<reference evidence="1 2" key="1">
    <citation type="submission" date="2015-09" db="EMBL/GenBank/DDBJ databases">
        <title>Genome sequencing project for genomic taxonomy and phylogenomics of Bacillus-like bacteria.</title>
        <authorList>
            <person name="Liu B."/>
            <person name="Wang J."/>
            <person name="Zhu Y."/>
            <person name="Liu G."/>
            <person name="Chen Q."/>
            <person name="Chen Z."/>
            <person name="Lan J."/>
            <person name="Che J."/>
            <person name="Ge C."/>
            <person name="Shi H."/>
            <person name="Pan Z."/>
            <person name="Liu X."/>
        </authorList>
    </citation>
    <scope>NUCLEOTIDE SEQUENCE [LARGE SCALE GENOMIC DNA]</scope>
    <source>
        <strain evidence="1 2">DSM 8552</strain>
    </source>
</reference>
<dbReference type="Proteomes" id="UP000051063">
    <property type="component" value="Unassembled WGS sequence"/>
</dbReference>
<dbReference type="Gene3D" id="3.20.20.140">
    <property type="entry name" value="Metal-dependent hydrolases"/>
    <property type="match status" value="1"/>
</dbReference>
<evidence type="ECO:0000313" key="2">
    <source>
        <dbReference type="Proteomes" id="UP000051063"/>
    </source>
</evidence>
<dbReference type="PANTHER" id="PTHR10443">
    <property type="entry name" value="MICROSOMAL DIPEPTIDASE"/>
    <property type="match status" value="1"/>
</dbReference>
<keyword evidence="2" id="KW-1185">Reference proteome</keyword>
<gene>
    <name evidence="1" type="ORF">AN963_09370</name>
</gene>
<sequence>MIHVQQKDYKGYRAYQYLEPGVDFKEFKLSKETGLFPAYTIPLTESQEERAKRLFEENVVISLHDHMFVAPENLNEFFEFRRWGRDSMGYEGLSQSGLDCVFDNLMNGTAMITSRAGWKWDDVLFDLGMRLCDIAHQDMVVLGLTTDDIRLAKKNKKIAFVPSLEASTMIENELDRLDILYGFGVRNMGIAYSEGNSLGCGLKEKSDGGLTEFGRQAVRRMNKLGIAIDISHSGDKTSLDTIETSDKPIFITHAGARALWESNRLKPDHIIQACAERGGVIGIEAAPHTTMTKNQPRHNLDSFMEHFEYCANLVGIDHVAFGPDVLFGDHVGIHRVFASALSIAAAHGKNNFEEVDYVEGIENPTEAFPNIVRWLITRGYSDGDIAKVIGGNIMRVLDEVWYDPKSMTVGKKDEKATV</sequence>
<comment type="caution">
    <text evidence="1">The sequence shown here is derived from an EMBL/GenBank/DDBJ whole genome shotgun (WGS) entry which is preliminary data.</text>
</comment>
<dbReference type="InterPro" id="IPR008257">
    <property type="entry name" value="Pept_M19"/>
</dbReference>
<dbReference type="RefSeq" id="WP_055744209.1">
    <property type="nucleotide sequence ID" value="NZ_LJJB01000007.1"/>
</dbReference>
<dbReference type="InterPro" id="IPR032466">
    <property type="entry name" value="Metal_Hydrolase"/>
</dbReference>
<organism evidence="1 2">
    <name type="scientific">Brevibacillus choshinensis</name>
    <dbReference type="NCBI Taxonomy" id="54911"/>
    <lineage>
        <taxon>Bacteria</taxon>
        <taxon>Bacillati</taxon>
        <taxon>Bacillota</taxon>
        <taxon>Bacilli</taxon>
        <taxon>Bacillales</taxon>
        <taxon>Paenibacillaceae</taxon>
        <taxon>Brevibacillus</taxon>
    </lineage>
</organism>
<dbReference type="SUPFAM" id="SSF51556">
    <property type="entry name" value="Metallo-dependent hydrolases"/>
    <property type="match status" value="1"/>
</dbReference>
<dbReference type="Pfam" id="PF01244">
    <property type="entry name" value="Peptidase_M19"/>
    <property type="match status" value="1"/>
</dbReference>
<dbReference type="EMBL" id="LJJB01000007">
    <property type="protein sequence ID" value="KQL49882.1"/>
    <property type="molecule type" value="Genomic_DNA"/>
</dbReference>
<dbReference type="PANTHER" id="PTHR10443:SF12">
    <property type="entry name" value="DIPEPTIDASE"/>
    <property type="match status" value="1"/>
</dbReference>
<protein>
    <submittedName>
        <fullName evidence="1">Diguanylate cyclase</fullName>
    </submittedName>
</protein>
<dbReference type="PROSITE" id="PS51365">
    <property type="entry name" value="RENAL_DIPEPTIDASE_2"/>
    <property type="match status" value="1"/>
</dbReference>
<accession>A0ABR5NEB1</accession>
<name>A0ABR5NEB1_BRECH</name>